<gene>
    <name evidence="4" type="ORF">RM705_13550</name>
</gene>
<feature type="transmembrane region" description="Helical" evidence="2">
    <location>
        <begin position="159"/>
        <end position="178"/>
    </location>
</feature>
<dbReference type="Gene3D" id="2.60.40.650">
    <property type="match status" value="1"/>
</dbReference>
<keyword evidence="2" id="KW-1133">Transmembrane helix</keyword>
<dbReference type="Gene3D" id="3.90.420.10">
    <property type="entry name" value="Oxidoreductase, molybdopterin-binding domain"/>
    <property type="match status" value="1"/>
</dbReference>
<organism evidence="4 5">
    <name type="scientific">Streptomyces edwardsiae</name>
    <dbReference type="NCBI Taxonomy" id="3075527"/>
    <lineage>
        <taxon>Bacteria</taxon>
        <taxon>Bacillati</taxon>
        <taxon>Actinomycetota</taxon>
        <taxon>Actinomycetes</taxon>
        <taxon>Kitasatosporales</taxon>
        <taxon>Streptomycetaceae</taxon>
        <taxon>Streptomyces</taxon>
    </lineage>
</organism>
<feature type="transmembrane region" description="Helical" evidence="2">
    <location>
        <begin position="198"/>
        <end position="220"/>
    </location>
</feature>
<feature type="compositionally biased region" description="Polar residues" evidence="1">
    <location>
        <begin position="26"/>
        <end position="35"/>
    </location>
</feature>
<evidence type="ECO:0000313" key="4">
    <source>
        <dbReference type="EMBL" id="MDT0395712.1"/>
    </source>
</evidence>
<keyword evidence="2" id="KW-0472">Membrane</keyword>
<reference evidence="5" key="1">
    <citation type="submission" date="2023-07" db="EMBL/GenBank/DDBJ databases">
        <title>30 novel species of actinomycetes from the DSMZ collection.</title>
        <authorList>
            <person name="Nouioui I."/>
        </authorList>
    </citation>
    <scope>NUCLEOTIDE SEQUENCE [LARGE SCALE GENOMIC DNA]</scope>
    <source>
        <strain evidence="5">DSM 41636</strain>
    </source>
</reference>
<dbReference type="RefSeq" id="WP_311644035.1">
    <property type="nucleotide sequence ID" value="NZ_JAVRFA010000012.1"/>
</dbReference>
<feature type="transmembrane region" description="Helical" evidence="2">
    <location>
        <begin position="134"/>
        <end position="152"/>
    </location>
</feature>
<dbReference type="SUPFAM" id="SSF81296">
    <property type="entry name" value="E set domains"/>
    <property type="match status" value="1"/>
</dbReference>
<keyword evidence="2" id="KW-0812">Transmembrane</keyword>
<feature type="transmembrane region" description="Helical" evidence="2">
    <location>
        <begin position="108"/>
        <end position="128"/>
    </location>
</feature>
<evidence type="ECO:0000256" key="1">
    <source>
        <dbReference type="SAM" id="MobiDB-lite"/>
    </source>
</evidence>
<dbReference type="Pfam" id="PF00174">
    <property type="entry name" value="Oxidored_molyb"/>
    <property type="match status" value="1"/>
</dbReference>
<keyword evidence="5" id="KW-1185">Reference proteome</keyword>
<feature type="region of interest" description="Disordered" evidence="1">
    <location>
        <begin position="1"/>
        <end position="35"/>
    </location>
</feature>
<dbReference type="SUPFAM" id="SSF56524">
    <property type="entry name" value="Oxidoreductase molybdopterin-binding domain"/>
    <property type="match status" value="1"/>
</dbReference>
<name>A0ABU2PU70_9ACTN</name>
<feature type="domain" description="Oxidoreductase molybdopterin-binding" evidence="3">
    <location>
        <begin position="273"/>
        <end position="426"/>
    </location>
</feature>
<protein>
    <submittedName>
        <fullName evidence="4">Molybdopterin-dependent oxidoreductase</fullName>
    </submittedName>
</protein>
<comment type="caution">
    <text evidence="4">The sequence shown here is derived from an EMBL/GenBank/DDBJ whole genome shotgun (WGS) entry which is preliminary data.</text>
</comment>
<evidence type="ECO:0000256" key="2">
    <source>
        <dbReference type="SAM" id="Phobius"/>
    </source>
</evidence>
<accession>A0ABU2PU70</accession>
<evidence type="ECO:0000313" key="5">
    <source>
        <dbReference type="Proteomes" id="UP001183881"/>
    </source>
</evidence>
<dbReference type="InterPro" id="IPR000572">
    <property type="entry name" value="OxRdtase_Mopterin-bd_dom"/>
</dbReference>
<dbReference type="Pfam" id="PF17957">
    <property type="entry name" value="Big_7"/>
    <property type="match status" value="1"/>
</dbReference>
<dbReference type="InterPro" id="IPR014756">
    <property type="entry name" value="Ig_E-set"/>
</dbReference>
<dbReference type="PANTHER" id="PTHR19372">
    <property type="entry name" value="SULFITE REDUCTASE"/>
    <property type="match status" value="1"/>
</dbReference>
<sequence length="548" mass="57334">MSEQEPGGGQGRAADESAPGRGGEDAQQQSRPTTTKGRLAALGGRIARGALVGLVAGGAGLAVGELVAVATGEASAPVAAAGDWAISITPTWLEQFAIRNFGTNDKTVLLIGVYVTLALAAVVDGVLARTRLTIASILTAVVGVAGAIAAVTRPAADTAALLPSLLAGLAAALVLRWLTILSLKESAPSAEPSGRRRFVLGTLGTAAGALVAGYGGNLWIKKRYNVSEARANVVLPTPAKVLPEPPASVHPDVSGLGPFFTPTSEFYRVDTALTVPRVDPRDWKLKIHGMVERPFEITFEELLSYRFEEHDMTLTCVSNPVGGPYMGNARWLGTSLASLLRRAGVRRGADMILSTSTDGMTIGSPVEAVLDGRQAMLAVAMNGETLPVKHGFPCRMLIPGLYGYVSATKWVTDLNITTYAASDAYWTPRGYSPQAPVKTASRIDVPRSGATVPAGTVVLAGTAWANHRGVAAVEVQIDNGEWREATLAAADTPDTWRQWSYQWENAPKGSHKVKVRATDGTGAVQTSAVQDVVPNGATGHHTVTVKVS</sequence>
<proteinExistence type="predicted"/>
<dbReference type="Proteomes" id="UP001183881">
    <property type="component" value="Unassembled WGS sequence"/>
</dbReference>
<feature type="compositionally biased region" description="Gly residues" evidence="1">
    <location>
        <begin position="1"/>
        <end position="11"/>
    </location>
</feature>
<dbReference type="InterPro" id="IPR036374">
    <property type="entry name" value="OxRdtase_Mopterin-bd_sf"/>
</dbReference>
<evidence type="ECO:0000259" key="3">
    <source>
        <dbReference type="Pfam" id="PF00174"/>
    </source>
</evidence>
<dbReference type="EMBL" id="JAVRFA010000012">
    <property type="protein sequence ID" value="MDT0395712.1"/>
    <property type="molecule type" value="Genomic_DNA"/>
</dbReference>
<dbReference type="PANTHER" id="PTHR19372:SF7">
    <property type="entry name" value="SULFITE OXIDASE, MITOCHONDRIAL"/>
    <property type="match status" value="1"/>
</dbReference>